<sequence length="234" mass="25281">MKLVIGGSTGFVAAELIRQGLKNPAISSIVALGRRETPAPLEAGPAAAKLKSIVCEDFESYSDSVKKELEGADAAIWTIAVTPMKLSTIPFEETCKISRDYAITAIKTLDELHHQKDRPLRFIYMSGHFAPRSVAEVPKELQNHGLINYGLLRGEAETQILAYGEQSKGAVQSAVVKPGLIDSPERETREIPGLPHIDLPVIAAALLDQVTNGFEKDTLSNADLVRIGQKALEG</sequence>
<dbReference type="Proteomes" id="UP001150904">
    <property type="component" value="Unassembled WGS sequence"/>
</dbReference>
<dbReference type="Gene3D" id="3.40.50.720">
    <property type="entry name" value="NAD(P)-binding Rossmann-like Domain"/>
    <property type="match status" value="1"/>
</dbReference>
<proteinExistence type="predicted"/>
<evidence type="ECO:0008006" key="3">
    <source>
        <dbReference type="Google" id="ProtNLM"/>
    </source>
</evidence>
<dbReference type="EMBL" id="JAPQKR010000004">
    <property type="protein sequence ID" value="KAJ5218112.1"/>
    <property type="molecule type" value="Genomic_DNA"/>
</dbReference>
<comment type="caution">
    <text evidence="1">The sequence shown here is derived from an EMBL/GenBank/DDBJ whole genome shotgun (WGS) entry which is preliminary data.</text>
</comment>
<reference evidence="1" key="1">
    <citation type="submission" date="2022-12" db="EMBL/GenBank/DDBJ databases">
        <authorList>
            <person name="Petersen C."/>
        </authorList>
    </citation>
    <scope>NUCLEOTIDE SEQUENCE</scope>
    <source>
        <strain evidence="1">IBT 15544</strain>
    </source>
</reference>
<gene>
    <name evidence="1" type="ORF">N7498_000211</name>
</gene>
<dbReference type="AlphaFoldDB" id="A0A9W9NDX7"/>
<evidence type="ECO:0000313" key="2">
    <source>
        <dbReference type="Proteomes" id="UP001150904"/>
    </source>
</evidence>
<evidence type="ECO:0000313" key="1">
    <source>
        <dbReference type="EMBL" id="KAJ5218112.1"/>
    </source>
</evidence>
<dbReference type="InterPro" id="IPR036291">
    <property type="entry name" value="NAD(P)-bd_dom_sf"/>
</dbReference>
<name>A0A9W9NDX7_9EURO</name>
<dbReference type="GeneID" id="83174574"/>
<keyword evidence="2" id="KW-1185">Reference proteome</keyword>
<protein>
    <recommendedName>
        <fullName evidence="3">NAD(P)-binding domain-containing protein</fullName>
    </recommendedName>
</protein>
<organism evidence="1 2">
    <name type="scientific">Penicillium cinerascens</name>
    <dbReference type="NCBI Taxonomy" id="70096"/>
    <lineage>
        <taxon>Eukaryota</taxon>
        <taxon>Fungi</taxon>
        <taxon>Dikarya</taxon>
        <taxon>Ascomycota</taxon>
        <taxon>Pezizomycotina</taxon>
        <taxon>Eurotiomycetes</taxon>
        <taxon>Eurotiomycetidae</taxon>
        <taxon>Eurotiales</taxon>
        <taxon>Aspergillaceae</taxon>
        <taxon>Penicillium</taxon>
    </lineage>
</organism>
<dbReference type="PANTHER" id="PTHR14097">
    <property type="entry name" value="OXIDOREDUCTASE HTATIP2"/>
    <property type="match status" value="1"/>
</dbReference>
<dbReference type="RefSeq" id="XP_058312685.1">
    <property type="nucleotide sequence ID" value="XM_058447274.1"/>
</dbReference>
<dbReference type="SUPFAM" id="SSF51735">
    <property type="entry name" value="NAD(P)-binding Rossmann-fold domains"/>
    <property type="match status" value="1"/>
</dbReference>
<reference evidence="1" key="2">
    <citation type="journal article" date="2023" name="IMA Fungus">
        <title>Comparative genomic study of the Penicillium genus elucidates a diverse pangenome and 15 lateral gene transfer events.</title>
        <authorList>
            <person name="Petersen C."/>
            <person name="Sorensen T."/>
            <person name="Nielsen M.R."/>
            <person name="Sondergaard T.E."/>
            <person name="Sorensen J.L."/>
            <person name="Fitzpatrick D.A."/>
            <person name="Frisvad J.C."/>
            <person name="Nielsen K.L."/>
        </authorList>
    </citation>
    <scope>NUCLEOTIDE SEQUENCE</scope>
    <source>
        <strain evidence="1">IBT 15544</strain>
    </source>
</reference>
<dbReference type="PANTHER" id="PTHR14097:SF9">
    <property type="entry name" value="EPIMERASE, PUTATIVE (AFU_ORTHOLOGUE AFUA_8G07320)-RELATED"/>
    <property type="match status" value="1"/>
</dbReference>
<accession>A0A9W9NDX7</accession>
<dbReference type="OrthoDB" id="3535423at2759"/>